<dbReference type="NCBIfam" id="NF046077">
    <property type="entry name" value="LPS_M949_RS01915"/>
    <property type="match status" value="1"/>
</dbReference>
<dbReference type="AlphaFoldDB" id="A0A6L6PVD3"/>
<gene>
    <name evidence="1" type="ORF">GM668_05310</name>
</gene>
<protein>
    <submittedName>
        <fullName evidence="1">Uncharacterized protein</fullName>
    </submittedName>
</protein>
<sequence>MDCPYLDVSGDFIKNGITFTDLNSDGAIEVTVSYQLNCTGAIEPSKIKTILRDGKTKFAIRGESLVIPVGHEPFGGERTLDKELLKPSNGLYRKHLESVWDRIYIKKMR</sequence>
<keyword evidence="2" id="KW-1185">Reference proteome</keyword>
<dbReference type="Proteomes" id="UP000484015">
    <property type="component" value="Unassembled WGS sequence"/>
</dbReference>
<dbReference type="EMBL" id="WNLA01000002">
    <property type="protein sequence ID" value="MTW01503.1"/>
    <property type="molecule type" value="Genomic_DNA"/>
</dbReference>
<comment type="caution">
    <text evidence="1">The sequence shown here is derived from an EMBL/GenBank/DDBJ whole genome shotgun (WGS) entry which is preliminary data.</text>
</comment>
<name>A0A6L6PVD3_9BURK</name>
<evidence type="ECO:0000313" key="2">
    <source>
        <dbReference type="Proteomes" id="UP000484015"/>
    </source>
</evidence>
<evidence type="ECO:0000313" key="1">
    <source>
        <dbReference type="EMBL" id="MTW01503.1"/>
    </source>
</evidence>
<organism evidence="1 2">
    <name type="scientific">Pseudoduganella ginsengisoli</name>
    <dbReference type="NCBI Taxonomy" id="1462440"/>
    <lineage>
        <taxon>Bacteria</taxon>
        <taxon>Pseudomonadati</taxon>
        <taxon>Pseudomonadota</taxon>
        <taxon>Betaproteobacteria</taxon>
        <taxon>Burkholderiales</taxon>
        <taxon>Oxalobacteraceae</taxon>
        <taxon>Telluria group</taxon>
        <taxon>Pseudoduganella</taxon>
    </lineage>
</organism>
<accession>A0A6L6PVD3</accession>
<dbReference type="OrthoDB" id="7004036at2"/>
<dbReference type="InterPro" id="IPR058148">
    <property type="entry name" value="M949_RS01915-like_dom"/>
</dbReference>
<proteinExistence type="predicted"/>
<reference evidence="1 2" key="1">
    <citation type="submission" date="2019-11" db="EMBL/GenBank/DDBJ databases">
        <title>Type strains purchased from KCTC, JCM and DSMZ.</title>
        <authorList>
            <person name="Lu H."/>
        </authorList>
    </citation>
    <scope>NUCLEOTIDE SEQUENCE [LARGE SCALE GENOMIC DNA]</scope>
    <source>
        <strain evidence="1 2">KCTC 42409</strain>
    </source>
</reference>